<dbReference type="InterPro" id="IPR001647">
    <property type="entry name" value="HTH_TetR"/>
</dbReference>
<dbReference type="InterPro" id="IPR039538">
    <property type="entry name" value="BetI_C"/>
</dbReference>
<dbReference type="Proteomes" id="UP001596096">
    <property type="component" value="Unassembled WGS sequence"/>
</dbReference>
<dbReference type="PANTHER" id="PTHR47506:SF6">
    <property type="entry name" value="HTH-TYPE TRANSCRIPTIONAL REPRESSOR NEMR"/>
    <property type="match status" value="1"/>
</dbReference>
<keyword evidence="1" id="KW-0805">Transcription regulation</keyword>
<feature type="DNA-binding region" description="H-T-H motif" evidence="4">
    <location>
        <begin position="33"/>
        <end position="52"/>
    </location>
</feature>
<evidence type="ECO:0000259" key="5">
    <source>
        <dbReference type="PROSITE" id="PS50977"/>
    </source>
</evidence>
<dbReference type="RefSeq" id="WP_219547349.1">
    <property type="nucleotide sequence ID" value="NZ_JAHKRN010000032.1"/>
</dbReference>
<evidence type="ECO:0000256" key="4">
    <source>
        <dbReference type="PROSITE-ProRule" id="PRU00335"/>
    </source>
</evidence>
<reference evidence="7" key="1">
    <citation type="journal article" date="2019" name="Int. J. Syst. Evol. Microbiol.">
        <title>The Global Catalogue of Microorganisms (GCM) 10K type strain sequencing project: providing services to taxonomists for standard genome sequencing and annotation.</title>
        <authorList>
            <consortium name="The Broad Institute Genomics Platform"/>
            <consortium name="The Broad Institute Genome Sequencing Center for Infectious Disease"/>
            <person name="Wu L."/>
            <person name="Ma J."/>
        </authorList>
    </citation>
    <scope>NUCLEOTIDE SEQUENCE [LARGE SCALE GENOMIC DNA]</scope>
    <source>
        <strain evidence="7">CGMCC 4.7106</strain>
    </source>
</reference>
<evidence type="ECO:0000313" key="7">
    <source>
        <dbReference type="Proteomes" id="UP001596096"/>
    </source>
</evidence>
<protein>
    <submittedName>
        <fullName evidence="6">TetR/AcrR family transcriptional regulator</fullName>
    </submittedName>
</protein>
<dbReference type="EMBL" id="JBHSNW010000032">
    <property type="protein sequence ID" value="MFC5821344.1"/>
    <property type="molecule type" value="Genomic_DNA"/>
</dbReference>
<evidence type="ECO:0000256" key="1">
    <source>
        <dbReference type="ARBA" id="ARBA00023015"/>
    </source>
</evidence>
<comment type="caution">
    <text evidence="6">The sequence shown here is derived from an EMBL/GenBank/DDBJ whole genome shotgun (WGS) entry which is preliminary data.</text>
</comment>
<dbReference type="Pfam" id="PF13977">
    <property type="entry name" value="TetR_C_6"/>
    <property type="match status" value="1"/>
</dbReference>
<gene>
    <name evidence="6" type="ORF">ACFPUY_40195</name>
</gene>
<proteinExistence type="predicted"/>
<feature type="domain" description="HTH tetR-type" evidence="5">
    <location>
        <begin position="10"/>
        <end position="70"/>
    </location>
</feature>
<organism evidence="6 7">
    <name type="scientific">Nonomuraea harbinensis</name>
    <dbReference type="NCBI Taxonomy" id="1286938"/>
    <lineage>
        <taxon>Bacteria</taxon>
        <taxon>Bacillati</taxon>
        <taxon>Actinomycetota</taxon>
        <taxon>Actinomycetes</taxon>
        <taxon>Streptosporangiales</taxon>
        <taxon>Streptosporangiaceae</taxon>
        <taxon>Nonomuraea</taxon>
    </lineage>
</organism>
<dbReference type="PANTHER" id="PTHR47506">
    <property type="entry name" value="TRANSCRIPTIONAL REGULATORY PROTEIN"/>
    <property type="match status" value="1"/>
</dbReference>
<keyword evidence="3" id="KW-0804">Transcription</keyword>
<dbReference type="PROSITE" id="PS50977">
    <property type="entry name" value="HTH_TETR_2"/>
    <property type="match status" value="1"/>
</dbReference>
<dbReference type="Pfam" id="PF00440">
    <property type="entry name" value="TetR_N"/>
    <property type="match status" value="1"/>
</dbReference>
<keyword evidence="7" id="KW-1185">Reference proteome</keyword>
<sequence>MGRGPGAQHVQRRNEIADAVLAIVADRGLAAVSLTEAAARAGVSPGRVQHYFPAKQQLLEAAFERGNELSSARIRAKAGADLQAAEPRLVLTTVLNELIPYDAASQAHMRVRQSFHALALADGQIAARLRQLYDAFHRDMTDLLHADQNAGHLARDTDPHRHAVSLVALAEGLATNVLIGVTTSQAAQQHLLAAIADLYSRA</sequence>
<evidence type="ECO:0000313" key="6">
    <source>
        <dbReference type="EMBL" id="MFC5821344.1"/>
    </source>
</evidence>
<accession>A0ABW1C6U0</accession>
<keyword evidence="2 4" id="KW-0238">DNA-binding</keyword>
<name>A0ABW1C6U0_9ACTN</name>
<evidence type="ECO:0000256" key="3">
    <source>
        <dbReference type="ARBA" id="ARBA00023163"/>
    </source>
</evidence>
<evidence type="ECO:0000256" key="2">
    <source>
        <dbReference type="ARBA" id="ARBA00023125"/>
    </source>
</evidence>